<dbReference type="PANTHER" id="PTHR33067">
    <property type="entry name" value="RNA-DIRECTED DNA POLYMERASE-RELATED"/>
    <property type="match status" value="1"/>
</dbReference>
<dbReference type="PANTHER" id="PTHR33067:SF39">
    <property type="entry name" value="TRANSCRIPTION FACTOR INTERACTOR AND REGULATOR CCHC(ZN) FAMILY"/>
    <property type="match status" value="1"/>
</dbReference>
<evidence type="ECO:0000313" key="1">
    <source>
        <dbReference type="EMBL" id="KEH41334.1"/>
    </source>
</evidence>
<reference evidence="1 3" key="2">
    <citation type="journal article" date="2014" name="BMC Genomics">
        <title>An improved genome release (version Mt4.0) for the model legume Medicago truncatula.</title>
        <authorList>
            <person name="Tang H."/>
            <person name="Krishnakumar V."/>
            <person name="Bidwell S."/>
            <person name="Rosen B."/>
            <person name="Chan A."/>
            <person name="Zhou S."/>
            <person name="Gentzbittel L."/>
            <person name="Childs K.L."/>
            <person name="Yandell M."/>
            <person name="Gundlach H."/>
            <person name="Mayer K.F."/>
            <person name="Schwartz D.C."/>
            <person name="Town C.D."/>
        </authorList>
    </citation>
    <scope>GENOME REANNOTATION</scope>
    <source>
        <strain evidence="1">A17</strain>
        <strain evidence="2 3">cv. Jemalong A17</strain>
    </source>
</reference>
<keyword evidence="1" id="KW-0812">Transmembrane</keyword>
<accession>A0A072VH28</accession>
<dbReference type="AlphaFoldDB" id="A0A072VH28"/>
<sequence length="304" mass="34867">MAQNRNFFIAAFIALLVFAGELWQFKRKETLELRESFYLLLDFLGERIMDNSSTNQFNHYNEIHPKEYHMSDSDLWEYEQARYKLMTEAMSMAYASINKSIEDLGNTIRKSSNRDFEDMDCLSKEICKTHIYIIESFEHRRQNNTLLSVKSSELKEDELTTSHTTNSVPLPHIHLCSLPTNDITSWTIRQEQDKIFPDFIKLSYPHKLKRKYLTAFAGSCKTIFQGQIPLKKKDSGSFNSIGKLSVKEARCGLGEAINLTPTWLIGKLESIVAQPSTINLTLAEGSIKNPDGVVNNIDVPEEKP</sequence>
<dbReference type="HOGENOM" id="CLU_916352_0_0_1"/>
<name>A0A072VH28_MEDTR</name>
<proteinExistence type="predicted"/>
<gene>
    <name evidence="1" type="ordered locus">MTR_1g048820</name>
</gene>
<dbReference type="EMBL" id="CM001217">
    <property type="protein sequence ID" value="KEH41334.1"/>
    <property type="molecule type" value="Genomic_DNA"/>
</dbReference>
<evidence type="ECO:0000313" key="2">
    <source>
        <dbReference type="EnsemblPlants" id="KEH41334"/>
    </source>
</evidence>
<keyword evidence="3" id="KW-1185">Reference proteome</keyword>
<organism evidence="1 3">
    <name type="scientific">Medicago truncatula</name>
    <name type="common">Barrel medic</name>
    <name type="synonym">Medicago tribuloides</name>
    <dbReference type="NCBI Taxonomy" id="3880"/>
    <lineage>
        <taxon>Eukaryota</taxon>
        <taxon>Viridiplantae</taxon>
        <taxon>Streptophyta</taxon>
        <taxon>Embryophyta</taxon>
        <taxon>Tracheophyta</taxon>
        <taxon>Spermatophyta</taxon>
        <taxon>Magnoliopsida</taxon>
        <taxon>eudicotyledons</taxon>
        <taxon>Gunneridae</taxon>
        <taxon>Pentapetalae</taxon>
        <taxon>rosids</taxon>
        <taxon>fabids</taxon>
        <taxon>Fabales</taxon>
        <taxon>Fabaceae</taxon>
        <taxon>Papilionoideae</taxon>
        <taxon>50 kb inversion clade</taxon>
        <taxon>NPAAA clade</taxon>
        <taxon>Hologalegina</taxon>
        <taxon>IRL clade</taxon>
        <taxon>Trifolieae</taxon>
        <taxon>Medicago</taxon>
    </lineage>
</organism>
<dbReference type="EnsemblPlants" id="KEH41334">
    <property type="protein sequence ID" value="KEH41334"/>
    <property type="gene ID" value="MTR_1g048820"/>
</dbReference>
<keyword evidence="1" id="KW-0472">Membrane</keyword>
<reference evidence="2" key="3">
    <citation type="submission" date="2015-04" db="UniProtKB">
        <authorList>
            <consortium name="EnsemblPlants"/>
        </authorList>
    </citation>
    <scope>IDENTIFICATION</scope>
    <source>
        <strain evidence="2">cv. Jemalong A17</strain>
    </source>
</reference>
<reference evidence="1 3" key="1">
    <citation type="journal article" date="2011" name="Nature">
        <title>The Medicago genome provides insight into the evolution of rhizobial symbioses.</title>
        <authorList>
            <person name="Young N.D."/>
            <person name="Debelle F."/>
            <person name="Oldroyd G.E."/>
            <person name="Geurts R."/>
            <person name="Cannon S.B."/>
            <person name="Udvardi M.K."/>
            <person name="Benedito V.A."/>
            <person name="Mayer K.F."/>
            <person name="Gouzy J."/>
            <person name="Schoof H."/>
            <person name="Van de Peer Y."/>
            <person name="Proost S."/>
            <person name="Cook D.R."/>
            <person name="Meyers B.C."/>
            <person name="Spannagl M."/>
            <person name="Cheung F."/>
            <person name="De Mita S."/>
            <person name="Krishnakumar V."/>
            <person name="Gundlach H."/>
            <person name="Zhou S."/>
            <person name="Mudge J."/>
            <person name="Bharti A.K."/>
            <person name="Murray J.D."/>
            <person name="Naoumkina M.A."/>
            <person name="Rosen B."/>
            <person name="Silverstein K.A."/>
            <person name="Tang H."/>
            <person name="Rombauts S."/>
            <person name="Zhao P.X."/>
            <person name="Zhou P."/>
            <person name="Barbe V."/>
            <person name="Bardou P."/>
            <person name="Bechner M."/>
            <person name="Bellec A."/>
            <person name="Berger A."/>
            <person name="Berges H."/>
            <person name="Bidwell S."/>
            <person name="Bisseling T."/>
            <person name="Choisne N."/>
            <person name="Couloux A."/>
            <person name="Denny R."/>
            <person name="Deshpande S."/>
            <person name="Dai X."/>
            <person name="Doyle J.J."/>
            <person name="Dudez A.M."/>
            <person name="Farmer A.D."/>
            <person name="Fouteau S."/>
            <person name="Franken C."/>
            <person name="Gibelin C."/>
            <person name="Gish J."/>
            <person name="Goldstein S."/>
            <person name="Gonzalez A.J."/>
            <person name="Green P.J."/>
            <person name="Hallab A."/>
            <person name="Hartog M."/>
            <person name="Hua A."/>
            <person name="Humphray S.J."/>
            <person name="Jeong D.H."/>
            <person name="Jing Y."/>
            <person name="Jocker A."/>
            <person name="Kenton S.M."/>
            <person name="Kim D.J."/>
            <person name="Klee K."/>
            <person name="Lai H."/>
            <person name="Lang C."/>
            <person name="Lin S."/>
            <person name="Macmil S.L."/>
            <person name="Magdelenat G."/>
            <person name="Matthews L."/>
            <person name="McCorrison J."/>
            <person name="Monaghan E.L."/>
            <person name="Mun J.H."/>
            <person name="Najar F.Z."/>
            <person name="Nicholson C."/>
            <person name="Noirot C."/>
            <person name="O'Bleness M."/>
            <person name="Paule C.R."/>
            <person name="Poulain J."/>
            <person name="Prion F."/>
            <person name="Qin B."/>
            <person name="Qu C."/>
            <person name="Retzel E.F."/>
            <person name="Riddle C."/>
            <person name="Sallet E."/>
            <person name="Samain S."/>
            <person name="Samson N."/>
            <person name="Sanders I."/>
            <person name="Saurat O."/>
            <person name="Scarpelli C."/>
            <person name="Schiex T."/>
            <person name="Segurens B."/>
            <person name="Severin A.J."/>
            <person name="Sherrier D.J."/>
            <person name="Shi R."/>
            <person name="Sims S."/>
            <person name="Singer S.R."/>
            <person name="Sinharoy S."/>
            <person name="Sterck L."/>
            <person name="Viollet A."/>
            <person name="Wang B.B."/>
            <person name="Wang K."/>
            <person name="Wang M."/>
            <person name="Wang X."/>
            <person name="Warfsmann J."/>
            <person name="Weissenbach J."/>
            <person name="White D.D."/>
            <person name="White J.D."/>
            <person name="Wiley G.B."/>
            <person name="Wincker P."/>
            <person name="Xing Y."/>
            <person name="Yang L."/>
            <person name="Yao Z."/>
            <person name="Ying F."/>
            <person name="Zhai J."/>
            <person name="Zhou L."/>
            <person name="Zuber A."/>
            <person name="Denarie J."/>
            <person name="Dixon R.A."/>
            <person name="May G.D."/>
            <person name="Schwartz D.C."/>
            <person name="Rogers J."/>
            <person name="Quetier F."/>
            <person name="Town C.D."/>
            <person name="Roe B.A."/>
        </authorList>
    </citation>
    <scope>NUCLEOTIDE SEQUENCE [LARGE SCALE GENOMIC DNA]</scope>
    <source>
        <strain evidence="1">A17</strain>
        <strain evidence="2 3">cv. Jemalong A17</strain>
    </source>
</reference>
<protein>
    <submittedName>
        <fullName evidence="1">Transmembrane protein, putative</fullName>
    </submittedName>
</protein>
<dbReference type="Proteomes" id="UP000002051">
    <property type="component" value="Unassembled WGS sequence"/>
</dbReference>
<evidence type="ECO:0000313" key="3">
    <source>
        <dbReference type="Proteomes" id="UP000002051"/>
    </source>
</evidence>
<dbReference type="PaxDb" id="3880-AES96495"/>